<proteinExistence type="predicted"/>
<organism evidence="1 2">
    <name type="scientific">Lindgomyces ingoldianus</name>
    <dbReference type="NCBI Taxonomy" id="673940"/>
    <lineage>
        <taxon>Eukaryota</taxon>
        <taxon>Fungi</taxon>
        <taxon>Dikarya</taxon>
        <taxon>Ascomycota</taxon>
        <taxon>Pezizomycotina</taxon>
        <taxon>Dothideomycetes</taxon>
        <taxon>Pleosporomycetidae</taxon>
        <taxon>Pleosporales</taxon>
        <taxon>Lindgomycetaceae</taxon>
        <taxon>Lindgomyces</taxon>
    </lineage>
</organism>
<name>A0ACB6RA87_9PLEO</name>
<evidence type="ECO:0000313" key="1">
    <source>
        <dbReference type="EMBL" id="KAF2475250.1"/>
    </source>
</evidence>
<gene>
    <name evidence="1" type="ORF">BDR25DRAFT_214008</name>
</gene>
<evidence type="ECO:0000313" key="2">
    <source>
        <dbReference type="Proteomes" id="UP000799755"/>
    </source>
</evidence>
<protein>
    <submittedName>
        <fullName evidence="1">Uncharacterized protein</fullName>
    </submittedName>
</protein>
<reference evidence="1" key="1">
    <citation type="journal article" date="2020" name="Stud. Mycol.">
        <title>101 Dothideomycetes genomes: a test case for predicting lifestyles and emergence of pathogens.</title>
        <authorList>
            <person name="Haridas S."/>
            <person name="Albert R."/>
            <person name="Binder M."/>
            <person name="Bloem J."/>
            <person name="Labutti K."/>
            <person name="Salamov A."/>
            <person name="Andreopoulos B."/>
            <person name="Baker S."/>
            <person name="Barry K."/>
            <person name="Bills G."/>
            <person name="Bluhm B."/>
            <person name="Cannon C."/>
            <person name="Castanera R."/>
            <person name="Culley D."/>
            <person name="Daum C."/>
            <person name="Ezra D."/>
            <person name="Gonzalez J."/>
            <person name="Henrissat B."/>
            <person name="Kuo A."/>
            <person name="Liang C."/>
            <person name="Lipzen A."/>
            <person name="Lutzoni F."/>
            <person name="Magnuson J."/>
            <person name="Mondo S."/>
            <person name="Nolan M."/>
            <person name="Ohm R."/>
            <person name="Pangilinan J."/>
            <person name="Park H.-J."/>
            <person name="Ramirez L."/>
            <person name="Alfaro M."/>
            <person name="Sun H."/>
            <person name="Tritt A."/>
            <person name="Yoshinaga Y."/>
            <person name="Zwiers L.-H."/>
            <person name="Turgeon B."/>
            <person name="Goodwin S."/>
            <person name="Spatafora J."/>
            <person name="Crous P."/>
            <person name="Grigoriev I."/>
        </authorList>
    </citation>
    <scope>NUCLEOTIDE SEQUENCE</scope>
    <source>
        <strain evidence="1">ATCC 200398</strain>
    </source>
</reference>
<dbReference type="Proteomes" id="UP000799755">
    <property type="component" value="Unassembled WGS sequence"/>
</dbReference>
<accession>A0ACB6RA87</accession>
<dbReference type="EMBL" id="MU003496">
    <property type="protein sequence ID" value="KAF2475250.1"/>
    <property type="molecule type" value="Genomic_DNA"/>
</dbReference>
<comment type="caution">
    <text evidence="1">The sequence shown here is derived from an EMBL/GenBank/DDBJ whole genome shotgun (WGS) entry which is preliminary data.</text>
</comment>
<keyword evidence="2" id="KW-1185">Reference proteome</keyword>
<sequence length="240" mass="25103">MLSSTISTAILALSIFASTVTGAPWKSPYGGQPKPRSPALSKLQLKMPATTLPPPTGLQLKFVGLGIGTQNYTCDNDTAPVGTTGALATLYDLGTRLNDDPMAQWKLASISGLALSLSSNTKLLDGYLQMSGYSKVLGNHFFTVKIPTFSLSKVQSTPFPLVFGKKNGTMDAPSTSCPGTKGEGAVPWLQLVDNGGSQGGVNTVYRLETAGGKSPAACTGQKKTFEVPYAAQYWVFGPAS</sequence>